<proteinExistence type="predicted"/>
<gene>
    <name evidence="1" type="ORF">AYI70_g9729</name>
</gene>
<dbReference type="Proteomes" id="UP000187283">
    <property type="component" value="Unassembled WGS sequence"/>
</dbReference>
<organism evidence="1 2">
    <name type="scientific">Smittium culicis</name>
    <dbReference type="NCBI Taxonomy" id="133412"/>
    <lineage>
        <taxon>Eukaryota</taxon>
        <taxon>Fungi</taxon>
        <taxon>Fungi incertae sedis</taxon>
        <taxon>Zoopagomycota</taxon>
        <taxon>Kickxellomycotina</taxon>
        <taxon>Harpellomycetes</taxon>
        <taxon>Harpellales</taxon>
        <taxon>Legeriomycetaceae</taxon>
        <taxon>Smittium</taxon>
    </lineage>
</organism>
<protein>
    <submittedName>
        <fullName evidence="1">Uncharacterized protein</fullName>
    </submittedName>
</protein>
<evidence type="ECO:0000313" key="1">
    <source>
        <dbReference type="EMBL" id="OMJ11424.1"/>
    </source>
</evidence>
<sequence>MGRERLELPAFRFGDGRAANCANTPTSARYG</sequence>
<reference evidence="1 2" key="1">
    <citation type="submission" date="2017-01" db="EMBL/GenBank/DDBJ databases">
        <authorList>
            <person name="Mah S.A."/>
            <person name="Swanson W.J."/>
            <person name="Moy G.W."/>
            <person name="Vacquier V.D."/>
        </authorList>
    </citation>
    <scope>NUCLEOTIDE SEQUENCE [LARGE SCALE GENOMIC DNA]</scope>
    <source>
        <strain evidence="1 2">GSMNP</strain>
    </source>
</reference>
<comment type="caution">
    <text evidence="1">The sequence shown here is derived from an EMBL/GenBank/DDBJ whole genome shotgun (WGS) entry which is preliminary data.</text>
</comment>
<evidence type="ECO:0000313" key="2">
    <source>
        <dbReference type="Proteomes" id="UP000187283"/>
    </source>
</evidence>
<accession>A0A1R1X9W0</accession>
<name>A0A1R1X9W0_9FUNG</name>
<dbReference type="EMBL" id="LSSN01004491">
    <property type="protein sequence ID" value="OMJ11424.1"/>
    <property type="molecule type" value="Genomic_DNA"/>
</dbReference>
<feature type="non-terminal residue" evidence="1">
    <location>
        <position position="31"/>
    </location>
</feature>
<dbReference type="AlphaFoldDB" id="A0A1R1X9W0"/>
<keyword evidence="2" id="KW-1185">Reference proteome</keyword>